<keyword evidence="3 6" id="KW-0812">Transmembrane</keyword>
<comment type="caution">
    <text evidence="7">The sequence shown here is derived from an EMBL/GenBank/DDBJ whole genome shotgun (WGS) entry which is preliminary data.</text>
</comment>
<evidence type="ECO:0000313" key="8">
    <source>
        <dbReference type="Proteomes" id="UP001277761"/>
    </source>
</evidence>
<evidence type="ECO:0000256" key="5">
    <source>
        <dbReference type="ARBA" id="ARBA00023136"/>
    </source>
</evidence>
<evidence type="ECO:0000256" key="6">
    <source>
        <dbReference type="SAM" id="Phobius"/>
    </source>
</evidence>
<accession>A0ABU4VN68</accession>
<evidence type="ECO:0000256" key="3">
    <source>
        <dbReference type="ARBA" id="ARBA00022692"/>
    </source>
</evidence>
<keyword evidence="8" id="KW-1185">Reference proteome</keyword>
<dbReference type="RefSeq" id="WP_319955412.1">
    <property type="nucleotide sequence ID" value="NZ_JAXAVX010000012.1"/>
</dbReference>
<keyword evidence="2" id="KW-1003">Cell membrane</keyword>
<feature type="transmembrane region" description="Helical" evidence="6">
    <location>
        <begin position="9"/>
        <end position="26"/>
    </location>
</feature>
<name>A0ABU4VN68_9ACTN</name>
<gene>
    <name evidence="7" type="ORF">SK069_16815</name>
</gene>
<feature type="transmembrane region" description="Helical" evidence="6">
    <location>
        <begin position="65"/>
        <end position="87"/>
    </location>
</feature>
<dbReference type="Proteomes" id="UP001277761">
    <property type="component" value="Unassembled WGS sequence"/>
</dbReference>
<keyword evidence="5 6" id="KW-0472">Membrane</keyword>
<proteinExistence type="predicted"/>
<comment type="subcellular location">
    <subcellularLocation>
        <location evidence="1">Cell membrane</location>
        <topology evidence="1">Multi-pass membrane protein</topology>
    </subcellularLocation>
</comment>
<dbReference type="EMBL" id="JAXAVX010000012">
    <property type="protein sequence ID" value="MDX8153263.1"/>
    <property type="molecule type" value="Genomic_DNA"/>
</dbReference>
<dbReference type="InterPro" id="IPR005171">
    <property type="entry name" value="Cyt_c_oxidase_su4_prok"/>
</dbReference>
<keyword evidence="4 6" id="KW-1133">Transmembrane helix</keyword>
<protein>
    <submittedName>
        <fullName evidence="7">Cytochrome C oxidase subunit IV family protein</fullName>
    </submittedName>
</protein>
<evidence type="ECO:0000313" key="7">
    <source>
        <dbReference type="EMBL" id="MDX8153263.1"/>
    </source>
</evidence>
<feature type="transmembrane region" description="Helical" evidence="6">
    <location>
        <begin position="32"/>
        <end position="53"/>
    </location>
</feature>
<sequence length="88" mass="9421">MTTLLPRPVLVIWAILTLATALSWWTSADSGLGAQAAGATILLISFAKAWLVADHFMELRHAPGRLRWSVAALLALLCAALVAWLLAT</sequence>
<evidence type="ECO:0000256" key="4">
    <source>
        <dbReference type="ARBA" id="ARBA00022989"/>
    </source>
</evidence>
<organism evidence="7 8">
    <name type="scientific">Patulibacter brassicae</name>
    <dbReference type="NCBI Taxonomy" id="1705717"/>
    <lineage>
        <taxon>Bacteria</taxon>
        <taxon>Bacillati</taxon>
        <taxon>Actinomycetota</taxon>
        <taxon>Thermoleophilia</taxon>
        <taxon>Solirubrobacterales</taxon>
        <taxon>Patulibacteraceae</taxon>
        <taxon>Patulibacter</taxon>
    </lineage>
</organism>
<reference evidence="7 8" key="1">
    <citation type="submission" date="2023-11" db="EMBL/GenBank/DDBJ databases">
        <authorList>
            <person name="Xu M."/>
            <person name="Jiang T."/>
        </authorList>
    </citation>
    <scope>NUCLEOTIDE SEQUENCE [LARGE SCALE GENOMIC DNA]</scope>
    <source>
        <strain evidence="7 8">SD</strain>
    </source>
</reference>
<evidence type="ECO:0000256" key="2">
    <source>
        <dbReference type="ARBA" id="ARBA00022475"/>
    </source>
</evidence>
<dbReference type="Pfam" id="PF03626">
    <property type="entry name" value="COX4_pro"/>
    <property type="match status" value="1"/>
</dbReference>
<evidence type="ECO:0000256" key="1">
    <source>
        <dbReference type="ARBA" id="ARBA00004651"/>
    </source>
</evidence>